<dbReference type="InterPro" id="IPR029787">
    <property type="entry name" value="Nucleotide_cyclase"/>
</dbReference>
<dbReference type="SUPFAM" id="SSF141868">
    <property type="entry name" value="EAL domain-like"/>
    <property type="match status" value="1"/>
</dbReference>
<gene>
    <name evidence="4" type="ORF">IAI61_04585</name>
</gene>
<feature type="domain" description="GGDEF" evidence="3">
    <location>
        <begin position="194"/>
        <end position="328"/>
    </location>
</feature>
<dbReference type="SMART" id="SM00052">
    <property type="entry name" value="EAL"/>
    <property type="match status" value="1"/>
</dbReference>
<dbReference type="InterPro" id="IPR035919">
    <property type="entry name" value="EAL_sf"/>
</dbReference>
<dbReference type="PANTHER" id="PTHR44757:SF2">
    <property type="entry name" value="BIOFILM ARCHITECTURE MAINTENANCE PROTEIN MBAA"/>
    <property type="match status" value="1"/>
</dbReference>
<dbReference type="Gene3D" id="3.20.20.450">
    <property type="entry name" value="EAL domain"/>
    <property type="match status" value="1"/>
</dbReference>
<evidence type="ECO:0000313" key="4">
    <source>
        <dbReference type="EMBL" id="MBO1078295.1"/>
    </source>
</evidence>
<proteinExistence type="predicted"/>
<dbReference type="Pfam" id="PF00563">
    <property type="entry name" value="EAL"/>
    <property type="match status" value="1"/>
</dbReference>
<dbReference type="PANTHER" id="PTHR44757">
    <property type="entry name" value="DIGUANYLATE CYCLASE DGCP"/>
    <property type="match status" value="1"/>
</dbReference>
<dbReference type="Proteomes" id="UP001518989">
    <property type="component" value="Unassembled WGS sequence"/>
</dbReference>
<dbReference type="PROSITE" id="PS50883">
    <property type="entry name" value="EAL"/>
    <property type="match status" value="1"/>
</dbReference>
<reference evidence="4 5" key="1">
    <citation type="submission" date="2020-09" db="EMBL/GenBank/DDBJ databases">
        <title>Roseomonas.</title>
        <authorList>
            <person name="Zhu W."/>
        </authorList>
    </citation>
    <scope>NUCLEOTIDE SEQUENCE [LARGE SCALE GENOMIC DNA]</scope>
    <source>
        <strain evidence="4 5">573</strain>
    </source>
</reference>
<evidence type="ECO:0000259" key="3">
    <source>
        <dbReference type="PROSITE" id="PS50887"/>
    </source>
</evidence>
<dbReference type="PROSITE" id="PS50887">
    <property type="entry name" value="GGDEF"/>
    <property type="match status" value="1"/>
</dbReference>
<evidence type="ECO:0000313" key="5">
    <source>
        <dbReference type="Proteomes" id="UP001518989"/>
    </source>
</evidence>
<dbReference type="InterPro" id="IPR043128">
    <property type="entry name" value="Rev_trsase/Diguanyl_cyclase"/>
</dbReference>
<dbReference type="InterPro" id="IPR052155">
    <property type="entry name" value="Biofilm_reg_signaling"/>
</dbReference>
<dbReference type="InterPro" id="IPR001633">
    <property type="entry name" value="EAL_dom"/>
</dbReference>
<keyword evidence="1" id="KW-1133">Transmembrane helix</keyword>
<name>A0ABS3KLF5_9PROT</name>
<keyword evidence="5" id="KW-1185">Reference proteome</keyword>
<comment type="caution">
    <text evidence="4">The sequence shown here is derived from an EMBL/GenBank/DDBJ whole genome shotgun (WGS) entry which is preliminary data.</text>
</comment>
<dbReference type="CDD" id="cd01949">
    <property type="entry name" value="GGDEF"/>
    <property type="match status" value="1"/>
</dbReference>
<dbReference type="Pfam" id="PF00990">
    <property type="entry name" value="GGDEF"/>
    <property type="match status" value="1"/>
</dbReference>
<feature type="transmembrane region" description="Helical" evidence="1">
    <location>
        <begin position="124"/>
        <end position="145"/>
    </location>
</feature>
<evidence type="ECO:0000256" key="1">
    <source>
        <dbReference type="SAM" id="Phobius"/>
    </source>
</evidence>
<dbReference type="Gene3D" id="3.30.70.270">
    <property type="match status" value="1"/>
</dbReference>
<evidence type="ECO:0000259" key="2">
    <source>
        <dbReference type="PROSITE" id="PS50883"/>
    </source>
</evidence>
<feature type="domain" description="EAL" evidence="2">
    <location>
        <begin position="337"/>
        <end position="584"/>
    </location>
</feature>
<dbReference type="RefSeq" id="WP_207415724.1">
    <property type="nucleotide sequence ID" value="NZ_CP061178.1"/>
</dbReference>
<dbReference type="CDD" id="cd01948">
    <property type="entry name" value="EAL"/>
    <property type="match status" value="1"/>
</dbReference>
<dbReference type="InterPro" id="IPR000160">
    <property type="entry name" value="GGDEF_dom"/>
</dbReference>
<dbReference type="NCBIfam" id="TIGR00254">
    <property type="entry name" value="GGDEF"/>
    <property type="match status" value="1"/>
</dbReference>
<protein>
    <submittedName>
        <fullName evidence="4">EAL domain-containing protein</fullName>
    </submittedName>
</protein>
<dbReference type="SMART" id="SM00267">
    <property type="entry name" value="GGDEF"/>
    <property type="match status" value="1"/>
</dbReference>
<sequence>MTGLSALAALLFALALPATFFAAARFRVLGALEASATLHALEIAELSRTNPAFWAFEGVRVRAPEQGRASGERRRVFDASGRLILESAPAVEPAWPLATYSEAVLVDGKTIGSTEAARSLLQPLLMTLLVASCSTLLATVIFALLRVLPLRLLDEALHRASYLAAHDLLTGLPNRGLFADRLTQALKHGRRDSDVTAVLCLDLDRFKEVNDTLGHAAGDELLQGVAKRLSGCLRENDTLARLGGDEFAVIQLGATQPETSAFLARRLIAVLEEPFALSGGQACIGLSVGIGMSEPGLPCEPAQLMRNADLALYQAKEAGRGGYRFFATEMNQRLQERRALEADLRQALASGGFRLAFQPQINLEDKRIIGAEALLRWDRPGHGNMPPDQFIGVAEETGLIGPIGAWAINEACRQAMLWPAHMNIAVNVSPVQFRQAGLFECVTSALQASGLSPARLELEITESVLLNDTEDTLAMLGRLRGLGVKIAMDDFGTGYSSLGYLQKFPFDKLKIDRSFVRDLGRDPNASAIVSAVVGMSRALGVRANAEGVEEQDQAALLLAEGCEEVQGYFFGKPMSAEEFSVLLH</sequence>
<accession>A0ABS3KLF5</accession>
<dbReference type="SUPFAM" id="SSF55073">
    <property type="entry name" value="Nucleotide cyclase"/>
    <property type="match status" value="1"/>
</dbReference>
<keyword evidence="1" id="KW-0812">Transmembrane</keyword>
<dbReference type="EMBL" id="JACTNG010000002">
    <property type="protein sequence ID" value="MBO1078295.1"/>
    <property type="molecule type" value="Genomic_DNA"/>
</dbReference>
<keyword evidence="1" id="KW-0472">Membrane</keyword>
<organism evidence="4 5">
    <name type="scientific">Roseomonas haemaphysalidis</name>
    <dbReference type="NCBI Taxonomy" id="2768162"/>
    <lineage>
        <taxon>Bacteria</taxon>
        <taxon>Pseudomonadati</taxon>
        <taxon>Pseudomonadota</taxon>
        <taxon>Alphaproteobacteria</taxon>
        <taxon>Acetobacterales</taxon>
        <taxon>Roseomonadaceae</taxon>
        <taxon>Roseomonas</taxon>
    </lineage>
</organism>